<evidence type="ECO:0000259" key="6">
    <source>
        <dbReference type="Pfam" id="PF00441"/>
    </source>
</evidence>
<dbReference type="SUPFAM" id="SSF47203">
    <property type="entry name" value="Acyl-CoA dehydrogenase C-terminal domain-like"/>
    <property type="match status" value="1"/>
</dbReference>
<evidence type="ECO:0000259" key="7">
    <source>
        <dbReference type="Pfam" id="PF02771"/>
    </source>
</evidence>
<dbReference type="GO" id="GO:0003995">
    <property type="term" value="F:acyl-CoA dehydrogenase activity"/>
    <property type="evidence" value="ECO:0007669"/>
    <property type="project" value="TreeGrafter"/>
</dbReference>
<dbReference type="HOGENOM" id="CLU_018204_5_2_5"/>
<dbReference type="Proteomes" id="UP000009134">
    <property type="component" value="Plasmid pNL2"/>
</dbReference>
<dbReference type="Gene3D" id="1.20.140.10">
    <property type="entry name" value="Butyryl-CoA Dehydrogenase, subunit A, domain 3"/>
    <property type="match status" value="1"/>
</dbReference>
<reference evidence="8 9" key="1">
    <citation type="submission" date="2007-04" db="EMBL/GenBank/DDBJ databases">
        <title>Complete sequence of plasmid pNL2 of Novosphingobium aromaticivorans DSM 12444.</title>
        <authorList>
            <consortium name="US DOE Joint Genome Institute"/>
            <person name="Copeland A."/>
            <person name="Lucas S."/>
            <person name="Lapidus A."/>
            <person name="Barry K."/>
            <person name="Detter J.C."/>
            <person name="Glavina del Rio T."/>
            <person name="Hammon N."/>
            <person name="Israni S."/>
            <person name="Dalin E."/>
            <person name="Tice H."/>
            <person name="Pitluck S."/>
            <person name="Chertkov O."/>
            <person name="Han C."/>
            <person name="Thomson S."/>
            <person name="Schmutz J."/>
            <person name="Larimer F."/>
            <person name="Land M."/>
            <person name="Kyrpides N."/>
            <person name="Ivanova N."/>
            <person name="Fredrickson J."/>
            <person name="Romine M.F."/>
            <person name="Richardson P."/>
        </authorList>
    </citation>
    <scope>NUCLEOTIDE SEQUENCE [LARGE SCALE GENOMIC DNA]</scope>
    <source>
        <strain evidence="9">ATCC 700278 / DSM 12444 / CCUG 56034 / CIP 105152 / NBRC 16084 / F199</strain>
        <plasmid evidence="8 9">pNL2</plasmid>
    </source>
</reference>
<dbReference type="PANTHER" id="PTHR43884:SF20">
    <property type="entry name" value="ACYL-COA DEHYDROGENASE FADE28"/>
    <property type="match status" value="1"/>
</dbReference>
<evidence type="ECO:0000256" key="1">
    <source>
        <dbReference type="ARBA" id="ARBA00001974"/>
    </source>
</evidence>
<dbReference type="InterPro" id="IPR036250">
    <property type="entry name" value="AcylCo_DH-like_C"/>
</dbReference>
<geneLocation type="plasmid" evidence="8 9">
    <name>pNL2</name>
</geneLocation>
<evidence type="ECO:0000256" key="5">
    <source>
        <dbReference type="ARBA" id="ARBA00023002"/>
    </source>
</evidence>
<evidence type="ECO:0000256" key="2">
    <source>
        <dbReference type="ARBA" id="ARBA00009347"/>
    </source>
</evidence>
<name>A4XEP7_NOVAD</name>
<evidence type="ECO:0000256" key="3">
    <source>
        <dbReference type="ARBA" id="ARBA00022630"/>
    </source>
</evidence>
<dbReference type="Gene3D" id="1.10.540.10">
    <property type="entry name" value="Acyl-CoA dehydrogenase/oxidase, N-terminal domain"/>
    <property type="match status" value="1"/>
</dbReference>
<protein>
    <submittedName>
        <fullName evidence="8">Acyl-CoA dehydrogenase domain protein</fullName>
    </submittedName>
</protein>
<evidence type="ECO:0000313" key="8">
    <source>
        <dbReference type="EMBL" id="ABP64408.1"/>
    </source>
</evidence>
<dbReference type="Pfam" id="PF02771">
    <property type="entry name" value="Acyl-CoA_dh_N"/>
    <property type="match status" value="1"/>
</dbReference>
<dbReference type="GO" id="GO:0050660">
    <property type="term" value="F:flavin adenine dinucleotide binding"/>
    <property type="evidence" value="ECO:0007669"/>
    <property type="project" value="InterPro"/>
</dbReference>
<keyword evidence="5" id="KW-0560">Oxidoreductase</keyword>
<keyword evidence="9" id="KW-1185">Reference proteome</keyword>
<comment type="similarity">
    <text evidence="2">Belongs to the acyl-CoA dehydrogenase family.</text>
</comment>
<gene>
    <name evidence="8" type="ordered locus">Saro_3548</name>
</gene>
<dbReference type="AlphaFoldDB" id="A4XEP7"/>
<dbReference type="KEGG" id="nar:Saro_3548"/>
<dbReference type="InterPro" id="IPR009075">
    <property type="entry name" value="AcylCo_DH/oxidase_C"/>
</dbReference>
<dbReference type="InterPro" id="IPR013786">
    <property type="entry name" value="AcylCoA_DH/ox_N"/>
</dbReference>
<keyword evidence="3" id="KW-0285">Flavoprotein</keyword>
<feature type="domain" description="Acyl-CoA dehydrogenase/oxidase C-terminal" evidence="6">
    <location>
        <begin position="258"/>
        <end position="369"/>
    </location>
</feature>
<proteinExistence type="inferred from homology"/>
<keyword evidence="8" id="KW-0614">Plasmid</keyword>
<evidence type="ECO:0000313" key="9">
    <source>
        <dbReference type="Proteomes" id="UP000009134"/>
    </source>
</evidence>
<feature type="domain" description="Acyl-CoA dehydrogenase/oxidase N-terminal" evidence="7">
    <location>
        <begin position="29"/>
        <end position="140"/>
    </location>
</feature>
<sequence>MPSLLRSVASPSTMVEVGSEERDVNFDLNEDEEMLKALAERFVDDHYDLDRRRGYLADPNGFSPAMWSLLAELGLVAAPLSMESGGLSLDATAIATVFEALGRGLVVEPLTENILVAARLLERVAPADLAEGWMESLAMGTRRVALAHAEHGARGGLTFVECAVRTDGSLCGVKSCVPAGAGVDAFIVTARESGSATDEAGIALFLVEANAPGVAVNPWRMADGSIAVTLTLDAAPATRLVGSLADVRENDLLASLARSAEAIGIMQLLFDATLDYLRTRRQFGVSLGSFQAIQHRMSAQYAAIEQARALLNLAMVSQGSDAFASAVHGLRAFVAPASVELGHEMIQFHGGMGVTDELFIGHGHKRLLVLSRWPESPEVALDRYAGVLA</sequence>
<dbReference type="InterPro" id="IPR009100">
    <property type="entry name" value="AcylCoA_DH/oxidase_NM_dom_sf"/>
</dbReference>
<dbReference type="InterPro" id="IPR037069">
    <property type="entry name" value="AcylCoA_DH/ox_N_sf"/>
</dbReference>
<dbReference type="Gene3D" id="2.40.110.10">
    <property type="entry name" value="Butyryl-CoA Dehydrogenase, subunit A, domain 2"/>
    <property type="match status" value="1"/>
</dbReference>
<evidence type="ECO:0000256" key="4">
    <source>
        <dbReference type="ARBA" id="ARBA00022827"/>
    </source>
</evidence>
<dbReference type="CDD" id="cd00567">
    <property type="entry name" value="ACAD"/>
    <property type="match status" value="1"/>
</dbReference>
<organism evidence="8 9">
    <name type="scientific">Novosphingobium aromaticivorans (strain ATCC 700278 / DSM 12444 / CCUG 56034 / CIP 105152 / NBRC 16084 / F199)</name>
    <dbReference type="NCBI Taxonomy" id="279238"/>
    <lineage>
        <taxon>Bacteria</taxon>
        <taxon>Pseudomonadati</taxon>
        <taxon>Pseudomonadota</taxon>
        <taxon>Alphaproteobacteria</taxon>
        <taxon>Sphingomonadales</taxon>
        <taxon>Sphingomonadaceae</taxon>
        <taxon>Novosphingobium</taxon>
    </lineage>
</organism>
<comment type="cofactor">
    <cofactor evidence="1">
        <name>FAD</name>
        <dbReference type="ChEBI" id="CHEBI:57692"/>
    </cofactor>
</comment>
<keyword evidence="4" id="KW-0274">FAD</keyword>
<dbReference type="PANTHER" id="PTHR43884">
    <property type="entry name" value="ACYL-COA DEHYDROGENASE"/>
    <property type="match status" value="1"/>
</dbReference>
<dbReference type="eggNOG" id="COG1960">
    <property type="taxonomic scope" value="Bacteria"/>
</dbReference>
<dbReference type="InterPro" id="IPR046373">
    <property type="entry name" value="Acyl-CoA_Oxase/DH_mid-dom_sf"/>
</dbReference>
<accession>A4XEP7</accession>
<dbReference type="EMBL" id="CP000677">
    <property type="protein sequence ID" value="ABP64408.1"/>
    <property type="molecule type" value="Genomic_DNA"/>
</dbReference>
<dbReference type="SUPFAM" id="SSF56645">
    <property type="entry name" value="Acyl-CoA dehydrogenase NM domain-like"/>
    <property type="match status" value="1"/>
</dbReference>
<dbReference type="Pfam" id="PF00441">
    <property type="entry name" value="Acyl-CoA_dh_1"/>
    <property type="match status" value="1"/>
</dbReference>